<keyword evidence="2" id="KW-1133">Transmembrane helix</keyword>
<evidence type="ECO:0000313" key="5">
    <source>
        <dbReference type="Proteomes" id="UP001190700"/>
    </source>
</evidence>
<feature type="transmembrane region" description="Helical" evidence="2">
    <location>
        <begin position="82"/>
        <end position="104"/>
    </location>
</feature>
<comment type="caution">
    <text evidence="4">The sequence shown here is derived from an EMBL/GenBank/DDBJ whole genome shotgun (WGS) entry which is preliminary data.</text>
</comment>
<dbReference type="EMBL" id="LGRX02009001">
    <property type="protein sequence ID" value="KAK3272384.1"/>
    <property type="molecule type" value="Genomic_DNA"/>
</dbReference>
<dbReference type="InterPro" id="IPR020846">
    <property type="entry name" value="MFS_dom"/>
</dbReference>
<dbReference type="GO" id="GO:0022857">
    <property type="term" value="F:transmembrane transporter activity"/>
    <property type="evidence" value="ECO:0007669"/>
    <property type="project" value="InterPro"/>
</dbReference>
<protein>
    <recommendedName>
        <fullName evidence="3">Major facilitator superfamily (MFS) profile domain-containing protein</fullName>
    </recommendedName>
</protein>
<feature type="transmembrane region" description="Helical" evidence="2">
    <location>
        <begin position="182"/>
        <end position="204"/>
    </location>
</feature>
<feature type="transmembrane region" description="Helical" evidence="2">
    <location>
        <begin position="248"/>
        <end position="269"/>
    </location>
</feature>
<keyword evidence="5" id="KW-1185">Reference proteome</keyword>
<evidence type="ECO:0000313" key="4">
    <source>
        <dbReference type="EMBL" id="KAK3272384.1"/>
    </source>
</evidence>
<dbReference type="GO" id="GO:0016020">
    <property type="term" value="C:membrane"/>
    <property type="evidence" value="ECO:0007669"/>
    <property type="project" value="UniProtKB-SubCell"/>
</dbReference>
<proteinExistence type="predicted"/>
<dbReference type="AlphaFoldDB" id="A0AAE0G6B0"/>
<evidence type="ECO:0000256" key="1">
    <source>
        <dbReference type="ARBA" id="ARBA00004141"/>
    </source>
</evidence>
<dbReference type="Proteomes" id="UP001190700">
    <property type="component" value="Unassembled WGS sequence"/>
</dbReference>
<organism evidence="4 5">
    <name type="scientific">Cymbomonas tetramitiformis</name>
    <dbReference type="NCBI Taxonomy" id="36881"/>
    <lineage>
        <taxon>Eukaryota</taxon>
        <taxon>Viridiplantae</taxon>
        <taxon>Chlorophyta</taxon>
        <taxon>Pyramimonadophyceae</taxon>
        <taxon>Pyramimonadales</taxon>
        <taxon>Pyramimonadaceae</taxon>
        <taxon>Cymbomonas</taxon>
    </lineage>
</organism>
<evidence type="ECO:0000259" key="3">
    <source>
        <dbReference type="PROSITE" id="PS50850"/>
    </source>
</evidence>
<dbReference type="Pfam" id="PF07690">
    <property type="entry name" value="MFS_1"/>
    <property type="match status" value="1"/>
</dbReference>
<feature type="transmembrane region" description="Helical" evidence="2">
    <location>
        <begin position="225"/>
        <end position="242"/>
    </location>
</feature>
<dbReference type="InterPro" id="IPR036259">
    <property type="entry name" value="MFS_trans_sf"/>
</dbReference>
<dbReference type="SUPFAM" id="SSF103473">
    <property type="entry name" value="MFS general substrate transporter"/>
    <property type="match status" value="1"/>
</dbReference>
<sequence length="332" mass="37043">MDAFEQPHVEKYESTPAFKIVNIKETAKSEAPQSPLLETYDEEKAAKYFQDAVCAWRQGSGAVRIIDESPKPSSRTSTQNDFFASFPFFYGWIVLIITTIARVFKAYGQMNTLFMYIPSVLEEFDFSRAFFSSMFGFACIVGAFLQPLFGGPIDRLGARICMPMSLLGVSASLILFSVSSNFVMIFFALVGLRTICIGVMENVLNQCLSQWFSRLRGRAFSINQFMTLFIVCTMIDQILNLLNERYGWRVTMQIAACSASLYTIPIMLFMRKACLRLSAVHPSACSREFGGMCRNAAPACDPSMTSPCILYWKGAPGGASPAPLFTPKLQMC</sequence>
<feature type="transmembrane region" description="Helical" evidence="2">
    <location>
        <begin position="129"/>
        <end position="149"/>
    </location>
</feature>
<keyword evidence="2" id="KW-0812">Transmembrane</keyword>
<comment type="subcellular location">
    <subcellularLocation>
        <location evidence="1">Membrane</location>
        <topology evidence="1">Multi-pass membrane protein</topology>
    </subcellularLocation>
</comment>
<dbReference type="InterPro" id="IPR011701">
    <property type="entry name" value="MFS"/>
</dbReference>
<feature type="transmembrane region" description="Helical" evidence="2">
    <location>
        <begin position="156"/>
        <end position="176"/>
    </location>
</feature>
<evidence type="ECO:0000256" key="2">
    <source>
        <dbReference type="SAM" id="Phobius"/>
    </source>
</evidence>
<name>A0AAE0G6B0_9CHLO</name>
<reference evidence="4 5" key="1">
    <citation type="journal article" date="2015" name="Genome Biol. Evol.">
        <title>Comparative Genomics of a Bacterivorous Green Alga Reveals Evolutionary Causalities and Consequences of Phago-Mixotrophic Mode of Nutrition.</title>
        <authorList>
            <person name="Burns J.A."/>
            <person name="Paasch A."/>
            <person name="Narechania A."/>
            <person name="Kim E."/>
        </authorList>
    </citation>
    <scope>NUCLEOTIDE SEQUENCE [LARGE SCALE GENOMIC DNA]</scope>
    <source>
        <strain evidence="4 5">PLY_AMNH</strain>
    </source>
</reference>
<gene>
    <name evidence="4" type="ORF">CYMTET_19321</name>
</gene>
<accession>A0AAE0G6B0</accession>
<keyword evidence="2" id="KW-0472">Membrane</keyword>
<dbReference type="PROSITE" id="PS50850">
    <property type="entry name" value="MFS"/>
    <property type="match status" value="1"/>
</dbReference>
<feature type="domain" description="Major facilitator superfamily (MFS) profile" evidence="3">
    <location>
        <begin position="94"/>
        <end position="332"/>
    </location>
</feature>
<dbReference type="Gene3D" id="1.20.1250.20">
    <property type="entry name" value="MFS general substrate transporter like domains"/>
    <property type="match status" value="1"/>
</dbReference>